<dbReference type="InterPro" id="IPR010982">
    <property type="entry name" value="Lambda_DNA-bd_dom_sf"/>
</dbReference>
<dbReference type="PROSITE" id="PS50943">
    <property type="entry name" value="HTH_CROC1"/>
    <property type="match status" value="1"/>
</dbReference>
<feature type="domain" description="HTH cro/C1-type" evidence="2">
    <location>
        <begin position="75"/>
        <end position="122"/>
    </location>
</feature>
<keyword evidence="4" id="KW-1185">Reference proteome</keyword>
<dbReference type="PANTHER" id="PTHR35010">
    <property type="entry name" value="BLL4672 PROTEIN-RELATED"/>
    <property type="match status" value="1"/>
</dbReference>
<evidence type="ECO:0000313" key="3">
    <source>
        <dbReference type="EMBL" id="ROO84861.1"/>
    </source>
</evidence>
<dbReference type="SMART" id="SM00530">
    <property type="entry name" value="HTH_XRE"/>
    <property type="match status" value="1"/>
</dbReference>
<organism evidence="3 4">
    <name type="scientific">Actinocorallia herbida</name>
    <dbReference type="NCBI Taxonomy" id="58109"/>
    <lineage>
        <taxon>Bacteria</taxon>
        <taxon>Bacillati</taxon>
        <taxon>Actinomycetota</taxon>
        <taxon>Actinomycetes</taxon>
        <taxon>Streptosporangiales</taxon>
        <taxon>Thermomonosporaceae</taxon>
        <taxon>Actinocorallia</taxon>
    </lineage>
</organism>
<dbReference type="CDD" id="cd00093">
    <property type="entry name" value="HTH_XRE"/>
    <property type="match status" value="1"/>
</dbReference>
<comment type="caution">
    <text evidence="3">The sequence shown here is derived from an EMBL/GenBank/DDBJ whole genome shotgun (WGS) entry which is preliminary data.</text>
</comment>
<dbReference type="PANTHER" id="PTHR35010:SF2">
    <property type="entry name" value="BLL4672 PROTEIN"/>
    <property type="match status" value="1"/>
</dbReference>
<protein>
    <submittedName>
        <fullName evidence="3">Helix-turn-helix protein</fullName>
    </submittedName>
</protein>
<dbReference type="EMBL" id="RJKE01000001">
    <property type="protein sequence ID" value="ROO84861.1"/>
    <property type="molecule type" value="Genomic_DNA"/>
</dbReference>
<dbReference type="SUPFAM" id="SSF47413">
    <property type="entry name" value="lambda repressor-like DNA-binding domains"/>
    <property type="match status" value="1"/>
</dbReference>
<sequence>MPILRARSPAAQGSVRPGSGVPGSGRTRQDGPGVTDTGIMDRAQQLSEFLKTRRARLSPDDTGTVGFGGQRRVPGLRREELALLAGVSVDYYTRLEQGRARNVSADVLDAVAGALRLDADERAYLHNLAKPGTARKRPGRPQQVRPELCQALDALSSVPAYIIGRRLDILAWNELGRLLIADFPALPAAERNMARLVFLDESSHDLYPDWETKARDTVANLRFDAGRHPDDPQLATLVGELSLRSGDFRRLWADHGVRGRTHGRKRFAHPRLGEFALDYVAMRAPDDPDMTMMIYSAPEGSDAATSLRLLAGLTAPSPTITDLRGLRSGGAG</sequence>
<dbReference type="InterPro" id="IPR001387">
    <property type="entry name" value="Cro/C1-type_HTH"/>
</dbReference>
<dbReference type="GO" id="GO:0003677">
    <property type="term" value="F:DNA binding"/>
    <property type="evidence" value="ECO:0007669"/>
    <property type="project" value="InterPro"/>
</dbReference>
<proteinExistence type="predicted"/>
<evidence type="ECO:0000259" key="2">
    <source>
        <dbReference type="PROSITE" id="PS50943"/>
    </source>
</evidence>
<dbReference type="InterPro" id="IPR041413">
    <property type="entry name" value="MLTR_LBD"/>
</dbReference>
<accession>A0A3N1CU73</accession>
<evidence type="ECO:0000256" key="1">
    <source>
        <dbReference type="SAM" id="MobiDB-lite"/>
    </source>
</evidence>
<name>A0A3N1CU73_9ACTN</name>
<dbReference type="Proteomes" id="UP000272400">
    <property type="component" value="Unassembled WGS sequence"/>
</dbReference>
<dbReference type="AlphaFoldDB" id="A0A3N1CU73"/>
<gene>
    <name evidence="3" type="ORF">EDD29_2390</name>
</gene>
<reference evidence="3 4" key="1">
    <citation type="submission" date="2018-11" db="EMBL/GenBank/DDBJ databases">
        <title>Sequencing the genomes of 1000 actinobacteria strains.</title>
        <authorList>
            <person name="Klenk H.-P."/>
        </authorList>
    </citation>
    <scope>NUCLEOTIDE SEQUENCE [LARGE SCALE GENOMIC DNA]</scope>
    <source>
        <strain evidence="3 4">DSM 44254</strain>
    </source>
</reference>
<dbReference type="Gene3D" id="1.10.260.40">
    <property type="entry name" value="lambda repressor-like DNA-binding domains"/>
    <property type="match status" value="1"/>
</dbReference>
<dbReference type="Pfam" id="PF17765">
    <property type="entry name" value="MLTR_LBD"/>
    <property type="match status" value="1"/>
</dbReference>
<feature type="region of interest" description="Disordered" evidence="1">
    <location>
        <begin position="1"/>
        <end position="38"/>
    </location>
</feature>
<dbReference type="Gene3D" id="3.30.450.180">
    <property type="match status" value="1"/>
</dbReference>
<dbReference type="Pfam" id="PF13560">
    <property type="entry name" value="HTH_31"/>
    <property type="match status" value="1"/>
</dbReference>
<evidence type="ECO:0000313" key="4">
    <source>
        <dbReference type="Proteomes" id="UP000272400"/>
    </source>
</evidence>